<evidence type="ECO:0000313" key="5">
    <source>
        <dbReference type="EMBL" id="VAW01233.1"/>
    </source>
</evidence>
<protein>
    <submittedName>
        <fullName evidence="5">Transcriptional regulator</fullName>
    </submittedName>
</protein>
<dbReference type="SUPFAM" id="SSF46785">
    <property type="entry name" value="Winged helix' DNA-binding domain"/>
    <property type="match status" value="1"/>
</dbReference>
<evidence type="ECO:0000256" key="1">
    <source>
        <dbReference type="ARBA" id="ARBA00023015"/>
    </source>
</evidence>
<evidence type="ECO:0000256" key="2">
    <source>
        <dbReference type="ARBA" id="ARBA00023125"/>
    </source>
</evidence>
<dbReference type="Gene3D" id="1.10.10.10">
    <property type="entry name" value="Winged helix-like DNA-binding domain superfamily/Winged helix DNA-binding domain"/>
    <property type="match status" value="1"/>
</dbReference>
<sequence length="174" mass="20101">MKLTPVMERYILHWGEMGSRWGVNRSVAQTHALLYLVGRPMHAEELVETLSIARSNVSTSLKELQSWGLVTLTHVMGDRRDHFEAKSDLWDMLLTVVDQRKKREIDPTLTLLRQCKLEAADDKETPDDIKARMADMLDFMENLTSWYEQVVRLPKATLVKLMKMGTRISKFVGL</sequence>
<dbReference type="InterPro" id="IPR036390">
    <property type="entry name" value="WH_DNA-bd_sf"/>
</dbReference>
<dbReference type="PANTHER" id="PTHR38465">
    <property type="entry name" value="HTH-TYPE TRANSCRIPTIONAL REGULATOR MJ1563-RELATED"/>
    <property type="match status" value="1"/>
</dbReference>
<proteinExistence type="predicted"/>
<name>A0A3B0SBB9_9ZZZZ</name>
<dbReference type="InterPro" id="IPR026282">
    <property type="entry name" value="MJ1563"/>
</dbReference>
<dbReference type="InterPro" id="IPR052362">
    <property type="entry name" value="HTH-GbsR_regulator"/>
</dbReference>
<organism evidence="5">
    <name type="scientific">hydrothermal vent metagenome</name>
    <dbReference type="NCBI Taxonomy" id="652676"/>
    <lineage>
        <taxon>unclassified sequences</taxon>
        <taxon>metagenomes</taxon>
        <taxon>ecological metagenomes</taxon>
    </lineage>
</organism>
<evidence type="ECO:0000259" key="4">
    <source>
        <dbReference type="Pfam" id="PF12802"/>
    </source>
</evidence>
<keyword evidence="1" id="KW-0805">Transcription regulation</keyword>
<dbReference type="EMBL" id="UOEC01000184">
    <property type="protein sequence ID" value="VAW01233.1"/>
    <property type="molecule type" value="Genomic_DNA"/>
</dbReference>
<reference evidence="5" key="1">
    <citation type="submission" date="2018-06" db="EMBL/GenBank/DDBJ databases">
        <authorList>
            <person name="Zhirakovskaya E."/>
        </authorList>
    </citation>
    <scope>NUCLEOTIDE SEQUENCE</scope>
</reference>
<dbReference type="InterPro" id="IPR036388">
    <property type="entry name" value="WH-like_DNA-bd_sf"/>
</dbReference>
<keyword evidence="2" id="KW-0238">DNA-binding</keyword>
<dbReference type="Pfam" id="PF12802">
    <property type="entry name" value="MarR_2"/>
    <property type="match status" value="1"/>
</dbReference>
<dbReference type="PANTHER" id="PTHR38465:SF1">
    <property type="entry name" value="HTH-TYPE TRANSCRIPTIONAL REGULATOR MJ1563-RELATED"/>
    <property type="match status" value="1"/>
</dbReference>
<keyword evidence="3" id="KW-0804">Transcription</keyword>
<accession>A0A3B0SBB9</accession>
<feature type="domain" description="HTH marR-type" evidence="4">
    <location>
        <begin position="22"/>
        <end position="80"/>
    </location>
</feature>
<gene>
    <name evidence="5" type="ORF">MNBD_ALPHA08-2372</name>
</gene>
<dbReference type="AlphaFoldDB" id="A0A3B0SBB9"/>
<dbReference type="GO" id="GO:0003677">
    <property type="term" value="F:DNA binding"/>
    <property type="evidence" value="ECO:0007669"/>
    <property type="project" value="UniProtKB-KW"/>
</dbReference>
<dbReference type="PIRSF" id="PIRSF006707">
    <property type="entry name" value="MJ1563"/>
    <property type="match status" value="1"/>
</dbReference>
<evidence type="ECO:0000256" key="3">
    <source>
        <dbReference type="ARBA" id="ARBA00023163"/>
    </source>
</evidence>
<dbReference type="InterPro" id="IPR000835">
    <property type="entry name" value="HTH_MarR-typ"/>
</dbReference>
<dbReference type="GO" id="GO:0003700">
    <property type="term" value="F:DNA-binding transcription factor activity"/>
    <property type="evidence" value="ECO:0007669"/>
    <property type="project" value="InterPro"/>
</dbReference>